<dbReference type="Pfam" id="PF00015">
    <property type="entry name" value="MCPsignal"/>
    <property type="match status" value="1"/>
</dbReference>
<dbReference type="InterPro" id="IPR004089">
    <property type="entry name" value="MCPsignal_dom"/>
</dbReference>
<evidence type="ECO:0000256" key="5">
    <source>
        <dbReference type="SAM" id="MobiDB-lite"/>
    </source>
</evidence>
<proteinExistence type="inferred from homology"/>
<dbReference type="PANTHER" id="PTHR43531:SF14">
    <property type="entry name" value="METHYL-ACCEPTING CHEMOTAXIS PROTEIN I-RELATED"/>
    <property type="match status" value="1"/>
</dbReference>
<keyword evidence="6" id="KW-1133">Transmembrane helix</keyword>
<feature type="region of interest" description="Disordered" evidence="5">
    <location>
        <begin position="275"/>
        <end position="298"/>
    </location>
</feature>
<reference evidence="9 10" key="1">
    <citation type="submission" date="2020-02" db="EMBL/GenBank/DDBJ databases">
        <title>Ideonella bacterium strain TBM-1.</title>
        <authorList>
            <person name="Chen W.-M."/>
        </authorList>
    </citation>
    <scope>NUCLEOTIDE SEQUENCE [LARGE SCALE GENOMIC DNA]</scope>
    <source>
        <strain evidence="9 10">TBM-1</strain>
    </source>
</reference>
<dbReference type="SMART" id="SM00283">
    <property type="entry name" value="MA"/>
    <property type="match status" value="1"/>
</dbReference>
<sequence>MNWLNHLRLRTRLYLAFGLLLALTCGIGLLAERKMAALNEASTEITANWLPSVTQISSMNTQTSDIRVAVLQHIASTDDASMTRYEKDIEKLQSDLAKAAKIYEPLISSAEERARWDQFQSQWKSYLEAQTEAMALSRQNKNEEASGLINGKSQQLYDTASATLAGLVELNVEGGNAASRTADEVYAGARTTLLIAVVTALVVGLGLAMRLARSISQPLQQAVGSARKIADGDLSEPLTQTRQDELGELQAAMRDMQASLQRIVGQVRQASESIATGSSQIASGNSDLSQRTEEQAANLEETAASMEELNATVKSSADTARQAAQLATSACGSAARGGEVVGQVVSTMEEITTSSRRIGEIIGTIDGIAFQTNILALNAAVEAARAGEQGRGFAVVAGEVRSLAQRSAEAAKEIKGLIGTSVEKVESGSRLVTEAGQQMQDIVAQVRRVSDLISEISAASNEQTAGIDQVTHAVGQLDQVTQQNAALVEQSAAASDSLRRQAGDLVQLVQAFRLAEGQRTLQDLPTAQRQPARAATLKPPAARASATARLPAPSSESRSPATAGSAAGASDDWETF</sequence>
<dbReference type="InterPro" id="IPR003660">
    <property type="entry name" value="HAMP_dom"/>
</dbReference>
<comment type="similarity">
    <text evidence="3">Belongs to the methyl-accepting chemotaxis (MCP) protein family.</text>
</comment>
<dbReference type="Pfam" id="PF12729">
    <property type="entry name" value="4HB_MCP_1"/>
    <property type="match status" value="1"/>
</dbReference>
<dbReference type="InterPro" id="IPR004090">
    <property type="entry name" value="Chemotax_Me-accpt_rcpt"/>
</dbReference>
<dbReference type="Gene3D" id="1.10.287.950">
    <property type="entry name" value="Methyl-accepting chemotaxis protein"/>
    <property type="match status" value="1"/>
</dbReference>
<evidence type="ECO:0000256" key="3">
    <source>
        <dbReference type="ARBA" id="ARBA00029447"/>
    </source>
</evidence>
<keyword evidence="6" id="KW-0812">Transmembrane</keyword>
<evidence type="ECO:0000259" key="7">
    <source>
        <dbReference type="PROSITE" id="PS50111"/>
    </source>
</evidence>
<evidence type="ECO:0000256" key="1">
    <source>
        <dbReference type="ARBA" id="ARBA00004370"/>
    </source>
</evidence>
<dbReference type="GO" id="GO:0006935">
    <property type="term" value="P:chemotaxis"/>
    <property type="evidence" value="ECO:0007669"/>
    <property type="project" value="InterPro"/>
</dbReference>
<feature type="domain" description="Methyl-accepting transducer" evidence="7">
    <location>
        <begin position="270"/>
        <end position="499"/>
    </location>
</feature>
<evidence type="ECO:0000256" key="6">
    <source>
        <dbReference type="SAM" id="Phobius"/>
    </source>
</evidence>
<organism evidence="9 10">
    <name type="scientific">Ideonella livida</name>
    <dbReference type="NCBI Taxonomy" id="2707176"/>
    <lineage>
        <taxon>Bacteria</taxon>
        <taxon>Pseudomonadati</taxon>
        <taxon>Pseudomonadota</taxon>
        <taxon>Betaproteobacteria</taxon>
        <taxon>Burkholderiales</taxon>
        <taxon>Sphaerotilaceae</taxon>
        <taxon>Ideonella</taxon>
    </lineage>
</organism>
<evidence type="ECO:0000313" key="10">
    <source>
        <dbReference type="Proteomes" id="UP000484255"/>
    </source>
</evidence>
<name>A0A7C9TL20_9BURK</name>
<dbReference type="PRINTS" id="PR00260">
    <property type="entry name" value="CHEMTRNSDUCR"/>
</dbReference>
<comment type="subcellular location">
    <subcellularLocation>
        <location evidence="1">Membrane</location>
    </subcellularLocation>
</comment>
<dbReference type="InterPro" id="IPR024478">
    <property type="entry name" value="HlyB_4HB_MCP"/>
</dbReference>
<feature type="compositionally biased region" description="Polar residues" evidence="5">
    <location>
        <begin position="275"/>
        <end position="289"/>
    </location>
</feature>
<accession>A0A7C9TL20</accession>
<dbReference type="CDD" id="cd11386">
    <property type="entry name" value="MCP_signal"/>
    <property type="match status" value="1"/>
</dbReference>
<dbReference type="CDD" id="cd06225">
    <property type="entry name" value="HAMP"/>
    <property type="match status" value="1"/>
</dbReference>
<keyword evidence="2" id="KW-0488">Methylation</keyword>
<dbReference type="InterPro" id="IPR051310">
    <property type="entry name" value="MCP_chemotaxis"/>
</dbReference>
<dbReference type="GO" id="GO:0005886">
    <property type="term" value="C:plasma membrane"/>
    <property type="evidence" value="ECO:0007669"/>
    <property type="project" value="TreeGrafter"/>
</dbReference>
<dbReference type="Pfam" id="PF00672">
    <property type="entry name" value="HAMP"/>
    <property type="match status" value="1"/>
</dbReference>
<dbReference type="Gene3D" id="6.10.340.10">
    <property type="match status" value="1"/>
</dbReference>
<dbReference type="GO" id="GO:0007165">
    <property type="term" value="P:signal transduction"/>
    <property type="evidence" value="ECO:0007669"/>
    <property type="project" value="UniProtKB-KW"/>
</dbReference>
<dbReference type="AlphaFoldDB" id="A0A7C9TL20"/>
<feature type="region of interest" description="Disordered" evidence="5">
    <location>
        <begin position="522"/>
        <end position="576"/>
    </location>
</feature>
<keyword evidence="4" id="KW-0807">Transducer</keyword>
<feature type="compositionally biased region" description="Low complexity" evidence="5">
    <location>
        <begin position="539"/>
        <end position="555"/>
    </location>
</feature>
<dbReference type="EMBL" id="JAAGOH010000027">
    <property type="protein sequence ID" value="NDY93081.1"/>
    <property type="molecule type" value="Genomic_DNA"/>
</dbReference>
<gene>
    <name evidence="9" type="ORF">G3A44_17960</name>
</gene>
<keyword evidence="6" id="KW-0472">Membrane</keyword>
<dbReference type="Proteomes" id="UP000484255">
    <property type="component" value="Unassembled WGS sequence"/>
</dbReference>
<comment type="caution">
    <text evidence="9">The sequence shown here is derived from an EMBL/GenBank/DDBJ whole genome shotgun (WGS) entry which is preliminary data.</text>
</comment>
<dbReference type="PROSITE" id="PS50111">
    <property type="entry name" value="CHEMOTAXIS_TRANSDUC_2"/>
    <property type="match status" value="1"/>
</dbReference>
<evidence type="ECO:0000313" key="9">
    <source>
        <dbReference type="EMBL" id="NDY93081.1"/>
    </source>
</evidence>
<dbReference type="InterPro" id="IPR047347">
    <property type="entry name" value="YvaQ-like_sensor"/>
</dbReference>
<dbReference type="CDD" id="cd19411">
    <property type="entry name" value="MCP2201-like_sensor"/>
    <property type="match status" value="1"/>
</dbReference>
<evidence type="ECO:0000259" key="8">
    <source>
        <dbReference type="PROSITE" id="PS50885"/>
    </source>
</evidence>
<dbReference type="FunFam" id="1.10.287.950:FF:000001">
    <property type="entry name" value="Methyl-accepting chemotaxis sensory transducer"/>
    <property type="match status" value="1"/>
</dbReference>
<protein>
    <submittedName>
        <fullName evidence="9">HAMP domain-containing protein</fullName>
    </submittedName>
</protein>
<feature type="transmembrane region" description="Helical" evidence="6">
    <location>
        <begin position="12"/>
        <end position="31"/>
    </location>
</feature>
<dbReference type="PROSITE" id="PS50885">
    <property type="entry name" value="HAMP"/>
    <property type="match status" value="1"/>
</dbReference>
<dbReference type="PANTHER" id="PTHR43531">
    <property type="entry name" value="PROTEIN ICFG"/>
    <property type="match status" value="1"/>
</dbReference>
<dbReference type="SUPFAM" id="SSF58104">
    <property type="entry name" value="Methyl-accepting chemotaxis protein (MCP) signaling domain"/>
    <property type="match status" value="1"/>
</dbReference>
<keyword evidence="10" id="KW-1185">Reference proteome</keyword>
<dbReference type="RefSeq" id="WP_163459132.1">
    <property type="nucleotide sequence ID" value="NZ_JAAGOH010000027.1"/>
</dbReference>
<feature type="domain" description="HAMP" evidence="8">
    <location>
        <begin position="213"/>
        <end position="265"/>
    </location>
</feature>
<evidence type="ECO:0000256" key="2">
    <source>
        <dbReference type="ARBA" id="ARBA00022481"/>
    </source>
</evidence>
<dbReference type="SMART" id="SM00304">
    <property type="entry name" value="HAMP"/>
    <property type="match status" value="1"/>
</dbReference>
<evidence type="ECO:0000256" key="4">
    <source>
        <dbReference type="PROSITE-ProRule" id="PRU00284"/>
    </source>
</evidence>
<dbReference type="GO" id="GO:0004888">
    <property type="term" value="F:transmembrane signaling receptor activity"/>
    <property type="evidence" value="ECO:0007669"/>
    <property type="project" value="InterPro"/>
</dbReference>